<sequence length="109" mass="11839">MGTSKETSADAAARFAQKFAKASSFPAATSTKRGTFLQPQIVNDGALRGKVKVATLEQTFGSTIHTYAMGYISGDFALQLFAACGKNQWKANIDQIEQFLQNLYVSTTY</sequence>
<evidence type="ECO:0000313" key="2">
    <source>
        <dbReference type="Proteomes" id="UP000649179"/>
    </source>
</evidence>
<proteinExistence type="predicted"/>
<keyword evidence="2" id="KW-1185">Reference proteome</keyword>
<dbReference type="Proteomes" id="UP000649179">
    <property type="component" value="Unassembled WGS sequence"/>
</dbReference>
<dbReference type="EMBL" id="BMKQ01000001">
    <property type="protein sequence ID" value="GGF44635.1"/>
    <property type="molecule type" value="Genomic_DNA"/>
</dbReference>
<evidence type="ECO:0000313" key="1">
    <source>
        <dbReference type="EMBL" id="GGF44635.1"/>
    </source>
</evidence>
<reference evidence="1" key="1">
    <citation type="journal article" date="2014" name="Int. J. Syst. Evol. Microbiol.">
        <title>Complete genome sequence of Corynebacterium casei LMG S-19264T (=DSM 44701T), isolated from a smear-ripened cheese.</title>
        <authorList>
            <consortium name="US DOE Joint Genome Institute (JGI-PGF)"/>
            <person name="Walter F."/>
            <person name="Albersmeier A."/>
            <person name="Kalinowski J."/>
            <person name="Ruckert C."/>
        </authorList>
    </citation>
    <scope>NUCLEOTIDE SEQUENCE</scope>
    <source>
        <strain evidence="1">CGMCC 1.16067</strain>
    </source>
</reference>
<dbReference type="AlphaFoldDB" id="A0A917BIS8"/>
<organism evidence="1 2">
    <name type="scientific">Marmoricola endophyticus</name>
    <dbReference type="NCBI Taxonomy" id="2040280"/>
    <lineage>
        <taxon>Bacteria</taxon>
        <taxon>Bacillati</taxon>
        <taxon>Actinomycetota</taxon>
        <taxon>Actinomycetes</taxon>
        <taxon>Propionibacteriales</taxon>
        <taxon>Nocardioidaceae</taxon>
        <taxon>Marmoricola</taxon>
    </lineage>
</organism>
<gene>
    <name evidence="1" type="ORF">GCM10011519_18130</name>
</gene>
<name>A0A917BIS8_9ACTN</name>
<protein>
    <submittedName>
        <fullName evidence="1">Uncharacterized protein</fullName>
    </submittedName>
</protein>
<accession>A0A917BIS8</accession>
<comment type="caution">
    <text evidence="1">The sequence shown here is derived from an EMBL/GenBank/DDBJ whole genome shotgun (WGS) entry which is preliminary data.</text>
</comment>
<reference evidence="1" key="2">
    <citation type="submission" date="2020-09" db="EMBL/GenBank/DDBJ databases">
        <authorList>
            <person name="Sun Q."/>
            <person name="Zhou Y."/>
        </authorList>
    </citation>
    <scope>NUCLEOTIDE SEQUENCE</scope>
    <source>
        <strain evidence="1">CGMCC 1.16067</strain>
    </source>
</reference>